<keyword evidence="6" id="KW-0865">Zymogen</keyword>
<dbReference type="GO" id="GO:0016485">
    <property type="term" value="P:protein processing"/>
    <property type="evidence" value="ECO:0007669"/>
    <property type="project" value="TreeGrafter"/>
</dbReference>
<dbReference type="SUPFAM" id="SSF52743">
    <property type="entry name" value="Subtilisin-like"/>
    <property type="match status" value="1"/>
</dbReference>
<evidence type="ECO:0000256" key="3">
    <source>
        <dbReference type="ARBA" id="ARBA00022729"/>
    </source>
</evidence>
<evidence type="ECO:0000256" key="8">
    <source>
        <dbReference type="ARBA" id="ARBA00023180"/>
    </source>
</evidence>
<keyword evidence="7" id="KW-1015">Disulfide bond</keyword>
<organism evidence="11 12">
    <name type="scientific">Ridgeia piscesae</name>
    <name type="common">Tubeworm</name>
    <dbReference type="NCBI Taxonomy" id="27915"/>
    <lineage>
        <taxon>Eukaryota</taxon>
        <taxon>Metazoa</taxon>
        <taxon>Spiralia</taxon>
        <taxon>Lophotrochozoa</taxon>
        <taxon>Annelida</taxon>
        <taxon>Polychaeta</taxon>
        <taxon>Sedentaria</taxon>
        <taxon>Canalipalpata</taxon>
        <taxon>Sabellida</taxon>
        <taxon>Siboglinidae</taxon>
        <taxon>Ridgeia</taxon>
    </lineage>
</organism>
<dbReference type="Pfam" id="PF00082">
    <property type="entry name" value="Peptidase_S8"/>
    <property type="match status" value="1"/>
</dbReference>
<dbReference type="PROSITE" id="PS00138">
    <property type="entry name" value="SUBTILASE_SER"/>
    <property type="match status" value="1"/>
</dbReference>
<keyword evidence="3" id="KW-0732">Signal</keyword>
<accession>A0AAD9P4K6</accession>
<keyword evidence="2" id="KW-0165">Cleavage on pair of basic residues</keyword>
<evidence type="ECO:0000256" key="1">
    <source>
        <dbReference type="ARBA" id="ARBA00022670"/>
    </source>
</evidence>
<keyword evidence="8" id="KW-0325">Glycoprotein</keyword>
<dbReference type="InterPro" id="IPR000209">
    <property type="entry name" value="Peptidase_S8/S53_dom"/>
</dbReference>
<dbReference type="InterPro" id="IPR036852">
    <property type="entry name" value="Peptidase_S8/S53_dom_sf"/>
</dbReference>
<sequence>MAVVFTGGSHAPPAPMTAATRSHRAAESGVAKDECLDLQVTTDLNGKCTLGFEGTSSAAPLAAGCFALVLQANPALSWRDLQHIVVETSRIPNGLETGWVRNGASHHVHHRFGFGAIDCSRMVEAAQNWHTVPEQHVCVEQANSGPAPFFGGHSAIQTLTANGCQGDPANAIDRLEHVQLHMEVSHPYRGDITISLTSPHGTVSEILKARPNDAYAKGINFTFMTVHNWGEDPRGVWTINVTDVAPQNHRGNRGVLHLWSLTLYGSAPSGDGRRDERVNVDTNKLPGTQEAQDLSRHQMKKVIDTEEKSADNVQIARDNKVEEKRVIKKKLSLKRDKIGRDSHTNLELNILAQLLVGDKKTPHNNDQRASSDRINELRNKVDNICNSFRNDVKTRRLGKTAEKRKINRNKDDTELNHLINEIRKFMDKVDK</sequence>
<evidence type="ECO:0000256" key="4">
    <source>
        <dbReference type="ARBA" id="ARBA00022801"/>
    </source>
</evidence>
<dbReference type="AlphaFoldDB" id="A0AAD9P4K6"/>
<feature type="domain" description="P/Homo B" evidence="10">
    <location>
        <begin position="131"/>
        <end position="269"/>
    </location>
</feature>
<dbReference type="GO" id="GO:0000139">
    <property type="term" value="C:Golgi membrane"/>
    <property type="evidence" value="ECO:0007669"/>
    <property type="project" value="TreeGrafter"/>
</dbReference>
<name>A0AAD9P4K6_RIDPI</name>
<proteinExistence type="inferred from homology"/>
<evidence type="ECO:0000256" key="7">
    <source>
        <dbReference type="ARBA" id="ARBA00023157"/>
    </source>
</evidence>
<keyword evidence="12" id="KW-1185">Reference proteome</keyword>
<protein>
    <recommendedName>
        <fullName evidence="10">P/Homo B domain-containing protein</fullName>
    </recommendedName>
</protein>
<dbReference type="GO" id="GO:0004252">
    <property type="term" value="F:serine-type endopeptidase activity"/>
    <property type="evidence" value="ECO:0007669"/>
    <property type="project" value="InterPro"/>
</dbReference>
<dbReference type="EMBL" id="JAODUO010000149">
    <property type="protein sequence ID" value="KAK2187944.1"/>
    <property type="molecule type" value="Genomic_DNA"/>
</dbReference>
<evidence type="ECO:0000256" key="6">
    <source>
        <dbReference type="ARBA" id="ARBA00023145"/>
    </source>
</evidence>
<dbReference type="FunFam" id="2.60.120.260:FF:000006">
    <property type="entry name" value="Proprotein convertase subtilisin/kexin type 5"/>
    <property type="match status" value="1"/>
</dbReference>
<gene>
    <name evidence="11" type="ORF">NP493_149g03044</name>
</gene>
<keyword evidence="1" id="KW-0645">Protease</keyword>
<evidence type="ECO:0000256" key="9">
    <source>
        <dbReference type="PROSITE-ProRule" id="PRU01240"/>
    </source>
</evidence>
<dbReference type="Gene3D" id="2.60.120.260">
    <property type="entry name" value="Galactose-binding domain-like"/>
    <property type="match status" value="1"/>
</dbReference>
<reference evidence="11" key="1">
    <citation type="journal article" date="2023" name="Mol. Biol. Evol.">
        <title>Third-Generation Sequencing Reveals the Adaptive Role of the Epigenome in Three Deep-Sea Polychaetes.</title>
        <authorList>
            <person name="Perez M."/>
            <person name="Aroh O."/>
            <person name="Sun Y."/>
            <person name="Lan Y."/>
            <person name="Juniper S.K."/>
            <person name="Young C.R."/>
            <person name="Angers B."/>
            <person name="Qian P.Y."/>
        </authorList>
    </citation>
    <scope>NUCLEOTIDE SEQUENCE</scope>
    <source>
        <strain evidence="11">R07B-5</strain>
    </source>
</reference>
<comment type="caution">
    <text evidence="11">The sequence shown here is derived from an EMBL/GenBank/DDBJ whole genome shotgun (WGS) entry which is preliminary data.</text>
</comment>
<keyword evidence="4" id="KW-0378">Hydrolase</keyword>
<evidence type="ECO:0000313" key="11">
    <source>
        <dbReference type="EMBL" id="KAK2187944.1"/>
    </source>
</evidence>
<dbReference type="Proteomes" id="UP001209878">
    <property type="component" value="Unassembled WGS sequence"/>
</dbReference>
<dbReference type="PROSITE" id="PS51829">
    <property type="entry name" value="P_HOMO_B"/>
    <property type="match status" value="1"/>
</dbReference>
<evidence type="ECO:0000256" key="2">
    <source>
        <dbReference type="ARBA" id="ARBA00022685"/>
    </source>
</evidence>
<dbReference type="PANTHER" id="PTHR42884">
    <property type="entry name" value="PROPROTEIN CONVERTASE SUBTILISIN/KEXIN-RELATED"/>
    <property type="match status" value="1"/>
</dbReference>
<dbReference type="GO" id="GO:0005802">
    <property type="term" value="C:trans-Golgi network"/>
    <property type="evidence" value="ECO:0007669"/>
    <property type="project" value="TreeGrafter"/>
</dbReference>
<evidence type="ECO:0000256" key="5">
    <source>
        <dbReference type="ARBA" id="ARBA00022825"/>
    </source>
</evidence>
<evidence type="ECO:0000313" key="12">
    <source>
        <dbReference type="Proteomes" id="UP001209878"/>
    </source>
</evidence>
<comment type="similarity">
    <text evidence="9">Belongs to the peptidase S8 family.</text>
</comment>
<comment type="caution">
    <text evidence="9">Lacks conserved residue(s) required for the propagation of feature annotation.</text>
</comment>
<evidence type="ECO:0000259" key="10">
    <source>
        <dbReference type="PROSITE" id="PS51829"/>
    </source>
</evidence>
<dbReference type="InterPro" id="IPR008979">
    <property type="entry name" value="Galactose-bd-like_sf"/>
</dbReference>
<dbReference type="PANTHER" id="PTHR42884:SF23">
    <property type="entry name" value="FURIN-LIKE PROTEASE 2"/>
    <property type="match status" value="1"/>
</dbReference>
<dbReference type="Gene3D" id="3.40.50.200">
    <property type="entry name" value="Peptidase S8/S53 domain"/>
    <property type="match status" value="1"/>
</dbReference>
<dbReference type="InterPro" id="IPR023828">
    <property type="entry name" value="Peptidase_S8_Ser-AS"/>
</dbReference>
<dbReference type="InterPro" id="IPR002884">
    <property type="entry name" value="P_dom"/>
</dbReference>
<dbReference type="SUPFAM" id="SSF49785">
    <property type="entry name" value="Galactose-binding domain-like"/>
    <property type="match status" value="1"/>
</dbReference>
<dbReference type="PROSITE" id="PS51892">
    <property type="entry name" value="SUBTILASE"/>
    <property type="match status" value="1"/>
</dbReference>
<dbReference type="Pfam" id="PF01483">
    <property type="entry name" value="P_proprotein"/>
    <property type="match status" value="1"/>
</dbReference>
<keyword evidence="5" id="KW-0720">Serine protease</keyword>